<evidence type="ECO:0000313" key="2">
    <source>
        <dbReference type="EMBL" id="CAI5738582.1"/>
    </source>
</evidence>
<accession>A0AAV0UQ33</accession>
<sequence length="914" mass="99816">MGVREQTSASRAELRPECPMDEQVALEDRYPDTGDVSGGTSAPGKRKRRWRESSETGSKRQLNGAAGALCDHVQMRDKEATGCAAGWSEHGLVEDETNGWTEMSNEGEGMSDMTELADGPDPTLSLPSAKEADCSANCRVDGLEKVQGVSTTDDVLTGEEAASSTLPLYSQAVSISGKDTVCANNKVPIKSYPSSGDESVKPMHVESSPRQSNYTVENSPHAGTSASTLTSLTLGMPAEATDSAPARPVSYAVGDSATATTVKRVMGRRKRSRRKLSCLTSQRRATAKTRLVAVPAVSAFEGKPVATASGDVDEDDNDFDTDSNLSASPVYPAVDASHLYSSTLEGTPWQWENTEPYFDHLAQSDLDNLLRWGQENADFVAANPQAWRGVPAIEGERAVLETMAANVSCACTAHVEFPVGRGRRYLDVWEEADFLLQQKRDGSVKEVNMTTPAKMKGNRKGANIAEESLLVSHRDLVYGYDDDLFREFSDRLACRANVCQFNSHLATPLSSLMTRRENATRKVGENDTPVTADETASDDLVLPSFPIRQLHPASLGLWKLRTKVEPDFAVVHPACVNRSQVPARWKEERERHQLKQHEMQCLQADELADLNDEDDKGGGHVARNQHRVTIPNCSVSGELPSFGNCVEDDEVSRAIATSMRTLVSLSFSNWRTAQLVYERATCSIQCASILEGEAATARELEDLFLQLCPPSNVDVDAAVLPGSRRPWASRITSTPHDMIAYCVRNDVLDSCSFAVAASVEFALRLGVGDVVDVLDKNGCWKHGEVVEVYSDDTSGVAKFLLIRLALCPDDTVEWIASSEGRILPQGVADGTRSCSVGPTRAHRVRVRFDQSLARELERSLPHRRTKQAAIASQLLARRQHDTVVRTSNDLQKTPQKRKRKRPAKLSIVATAAES</sequence>
<feature type="region of interest" description="Disordered" evidence="1">
    <location>
        <begin position="884"/>
        <end position="914"/>
    </location>
</feature>
<feature type="compositionally biased region" description="Basic residues" evidence="1">
    <location>
        <begin position="894"/>
        <end position="903"/>
    </location>
</feature>
<feature type="compositionally biased region" description="Polar residues" evidence="1">
    <location>
        <begin position="1"/>
        <end position="10"/>
    </location>
</feature>
<comment type="caution">
    <text evidence="2">The sequence shown here is derived from an EMBL/GenBank/DDBJ whole genome shotgun (WGS) entry which is preliminary data.</text>
</comment>
<evidence type="ECO:0000313" key="3">
    <source>
        <dbReference type="Proteomes" id="UP001162031"/>
    </source>
</evidence>
<organism evidence="2 3">
    <name type="scientific">Hyaloperonospora brassicae</name>
    <name type="common">Brassica downy mildew</name>
    <name type="synonym">Peronospora brassicae</name>
    <dbReference type="NCBI Taxonomy" id="162125"/>
    <lineage>
        <taxon>Eukaryota</taxon>
        <taxon>Sar</taxon>
        <taxon>Stramenopiles</taxon>
        <taxon>Oomycota</taxon>
        <taxon>Peronosporomycetes</taxon>
        <taxon>Peronosporales</taxon>
        <taxon>Peronosporaceae</taxon>
        <taxon>Hyaloperonospora</taxon>
    </lineage>
</organism>
<dbReference type="Proteomes" id="UP001162031">
    <property type="component" value="Unassembled WGS sequence"/>
</dbReference>
<feature type="compositionally biased region" description="Polar residues" evidence="1">
    <location>
        <begin position="208"/>
        <end position="218"/>
    </location>
</feature>
<keyword evidence="3" id="KW-1185">Reference proteome</keyword>
<feature type="region of interest" description="Disordered" evidence="1">
    <location>
        <begin position="190"/>
        <end position="227"/>
    </location>
</feature>
<proteinExistence type="predicted"/>
<evidence type="ECO:0000256" key="1">
    <source>
        <dbReference type="SAM" id="MobiDB-lite"/>
    </source>
</evidence>
<protein>
    <submittedName>
        <fullName evidence="2">Uncharacterized protein</fullName>
    </submittedName>
</protein>
<feature type="region of interest" description="Disordered" evidence="1">
    <location>
        <begin position="1"/>
        <end position="63"/>
    </location>
</feature>
<feature type="compositionally biased region" description="Polar residues" evidence="1">
    <location>
        <begin position="884"/>
        <end position="893"/>
    </location>
</feature>
<gene>
    <name evidence="2" type="ORF">HBR001_LOCUS7535</name>
</gene>
<dbReference type="AlphaFoldDB" id="A0AAV0UQ33"/>
<dbReference type="EMBL" id="CANTFL010001387">
    <property type="protein sequence ID" value="CAI5738582.1"/>
    <property type="molecule type" value="Genomic_DNA"/>
</dbReference>
<reference evidence="2" key="1">
    <citation type="submission" date="2022-12" db="EMBL/GenBank/DDBJ databases">
        <authorList>
            <person name="Webb A."/>
        </authorList>
    </citation>
    <scope>NUCLEOTIDE SEQUENCE</scope>
    <source>
        <strain evidence="2">Hp1</strain>
    </source>
</reference>
<name>A0AAV0UQ33_HYABA</name>